<proteinExistence type="inferred from homology"/>
<dbReference type="InterPro" id="IPR036086">
    <property type="entry name" value="ParB/Sulfiredoxin_sf"/>
</dbReference>
<keyword evidence="3" id="KW-0238">DNA-binding</keyword>
<dbReference type="NCBIfam" id="TIGR00180">
    <property type="entry name" value="parB_part"/>
    <property type="match status" value="1"/>
</dbReference>
<dbReference type="InterPro" id="IPR041468">
    <property type="entry name" value="HTH_ParB/Spo0J"/>
</dbReference>
<dbReference type="PANTHER" id="PTHR33375:SF1">
    <property type="entry name" value="CHROMOSOME-PARTITIONING PROTEIN PARB-RELATED"/>
    <property type="match status" value="1"/>
</dbReference>
<dbReference type="SMART" id="SM00470">
    <property type="entry name" value="ParB"/>
    <property type="match status" value="1"/>
</dbReference>
<dbReference type="InterPro" id="IPR004437">
    <property type="entry name" value="ParB/RepB/Spo0J"/>
</dbReference>
<dbReference type="Gene3D" id="1.10.10.2830">
    <property type="match status" value="1"/>
</dbReference>
<evidence type="ECO:0000313" key="7">
    <source>
        <dbReference type="Proteomes" id="UP000011820"/>
    </source>
</evidence>
<protein>
    <submittedName>
        <fullName evidence="6">Chromosome partitioning protein B</fullName>
    </submittedName>
</protein>
<dbReference type="Pfam" id="PF23552">
    <property type="entry name" value="ParB_C"/>
    <property type="match status" value="1"/>
</dbReference>
<dbReference type="PANTHER" id="PTHR33375">
    <property type="entry name" value="CHROMOSOME-PARTITIONING PROTEIN PARB-RELATED"/>
    <property type="match status" value="1"/>
</dbReference>
<evidence type="ECO:0000259" key="5">
    <source>
        <dbReference type="SMART" id="SM00470"/>
    </source>
</evidence>
<dbReference type="CDD" id="cd16393">
    <property type="entry name" value="SPO0J_N"/>
    <property type="match status" value="1"/>
</dbReference>
<evidence type="ECO:0000256" key="2">
    <source>
        <dbReference type="ARBA" id="ARBA00022829"/>
    </source>
</evidence>
<accession>A0ABN4B0D6</accession>
<sequence>MSNNYSKRRLGRGLAALIGEVNQSIDSPEKKTETIPESQDCISIHSIVPNPHNPRNYFESEGLEDLCQSIKSHGIIQPLIVRAIDNGLYKIIAGERRFRAAKMASLSEVPVIIRNVDNKSSLEIAIVENVQRKDLNPLEEALGYEQLISEYGYTQNDIGSIVGKSRSHVANILRILKLPSSVREMIRKEEISLGHARTLVSTSDPLSLAQVIVSKKMSVRDTEELVQEQDNKKEKRKKIFEGSREKEKYLTDLEKKISSKVGLNISIKHRNNKGQFCIKYETNEQLKIICSLLGENDFEY</sequence>
<evidence type="ECO:0000256" key="3">
    <source>
        <dbReference type="ARBA" id="ARBA00023125"/>
    </source>
</evidence>
<dbReference type="Pfam" id="PF02195">
    <property type="entry name" value="ParB_N"/>
    <property type="match status" value="1"/>
</dbReference>
<evidence type="ECO:0000313" key="6">
    <source>
        <dbReference type="EMBL" id="AGH16757.1"/>
    </source>
</evidence>
<evidence type="ECO:0000256" key="4">
    <source>
        <dbReference type="ARBA" id="ARBA00025472"/>
    </source>
</evidence>
<comment type="function">
    <text evidence="4">Involved in chromosome partition. Localize to both poles of the predivisional cell following completion of DNA replication. Binds to the DNA origin of replication.</text>
</comment>
<dbReference type="GeneID" id="93076764"/>
<reference evidence="6 7" key="1">
    <citation type="journal article" date="2013" name="Genome Announc.">
        <title>Complete Genome Sequence of a Chinese Strain of 'Candidatus Liberibacter asiaticus'.</title>
        <authorList>
            <person name="Lin H."/>
            <person name="Han C.S."/>
            <person name="Liu B."/>
            <person name="Lou B."/>
            <person name="Bai X."/>
            <person name="Deng C."/>
            <person name="Civerolo E.L."/>
            <person name="Gupta G."/>
        </authorList>
    </citation>
    <scope>NUCLEOTIDE SEQUENCE [LARGE SCALE GENOMIC DNA]</scope>
    <source>
        <strain evidence="7">gxpsy</strain>
    </source>
</reference>
<gene>
    <name evidence="6" type="ORF">WSI_01935</name>
</gene>
<dbReference type="InterPro" id="IPR050336">
    <property type="entry name" value="Chromosome_partition/occlusion"/>
</dbReference>
<dbReference type="RefSeq" id="WP_012778737.1">
    <property type="nucleotide sequence ID" value="NC_020549.1"/>
</dbReference>
<dbReference type="SUPFAM" id="SSF110849">
    <property type="entry name" value="ParB/Sulfiredoxin"/>
    <property type="match status" value="1"/>
</dbReference>
<evidence type="ECO:0000256" key="1">
    <source>
        <dbReference type="ARBA" id="ARBA00006295"/>
    </source>
</evidence>
<dbReference type="Proteomes" id="UP000011820">
    <property type="component" value="Chromosome"/>
</dbReference>
<dbReference type="InterPro" id="IPR057240">
    <property type="entry name" value="ParB_dimer_C"/>
</dbReference>
<dbReference type="InterPro" id="IPR003115">
    <property type="entry name" value="ParB_N"/>
</dbReference>
<dbReference type="Gene3D" id="3.90.1530.30">
    <property type="match status" value="1"/>
</dbReference>
<organism evidence="6 7">
    <name type="scientific">Candidatus Liberibacter asiaticus str. gxpsy</name>
    <dbReference type="NCBI Taxonomy" id="1174529"/>
    <lineage>
        <taxon>Bacteria</taxon>
        <taxon>Pseudomonadati</taxon>
        <taxon>Pseudomonadota</taxon>
        <taxon>Alphaproteobacteria</taxon>
        <taxon>Hyphomicrobiales</taxon>
        <taxon>Rhizobiaceae</taxon>
        <taxon>Liberibacter</taxon>
    </lineage>
</organism>
<name>A0ABN4B0D6_LIBAS</name>
<keyword evidence="7" id="KW-1185">Reference proteome</keyword>
<comment type="similarity">
    <text evidence="1">Belongs to the ParB family.</text>
</comment>
<keyword evidence="2" id="KW-0159">Chromosome partition</keyword>
<feature type="domain" description="ParB-like N-terminal" evidence="5">
    <location>
        <begin position="42"/>
        <end position="130"/>
    </location>
</feature>
<dbReference type="Pfam" id="PF17762">
    <property type="entry name" value="HTH_ParB"/>
    <property type="match status" value="1"/>
</dbReference>
<dbReference type="EMBL" id="CP004005">
    <property type="protein sequence ID" value="AGH16757.1"/>
    <property type="molecule type" value="Genomic_DNA"/>
</dbReference>